<comment type="caution">
    <text evidence="1">The sequence shown here is derived from an EMBL/GenBank/DDBJ whole genome shotgun (WGS) entry which is preliminary data.</text>
</comment>
<evidence type="ECO:0000313" key="2">
    <source>
        <dbReference type="Proteomes" id="UP000789702"/>
    </source>
</evidence>
<sequence length="334" mass="38617">MALFHQNVVPSPTSSIFTKFKNFGKNQVPPTFSNIYVKWPQNLMKNVKKILLQRQISMKEKKIFLNIYPNDPNENILDELNWVSADKLIIGASRLDQSFVKPSLAKYEKLLKTAGADEIRRPNVYDYIQVKQKNEDINLKSESLVKSLQQLLEAESCNLLNDVIFTIDHFSSEMQEKWKNFAEEYGEIRANRYVLAAVSNHFKIAFSSSYRDGDPYKAARIPACDINPESFKIMLRYLYAMPLDTAINLTKCNSDNFNNIRNEDNYGDYIDEEIAKEKERQLTILLDFLKASDYYAIADLKKDTIEKIISDGYVERLNADDISKYASEHNANLL</sequence>
<evidence type="ECO:0000313" key="1">
    <source>
        <dbReference type="EMBL" id="CAG8697300.1"/>
    </source>
</evidence>
<reference evidence="1" key="1">
    <citation type="submission" date="2021-06" db="EMBL/GenBank/DDBJ databases">
        <authorList>
            <person name="Kallberg Y."/>
            <person name="Tangrot J."/>
            <person name="Rosling A."/>
        </authorList>
    </citation>
    <scope>NUCLEOTIDE SEQUENCE</scope>
    <source>
        <strain evidence="1">IL203A</strain>
    </source>
</reference>
<organism evidence="1 2">
    <name type="scientific">Dentiscutata heterogama</name>
    <dbReference type="NCBI Taxonomy" id="1316150"/>
    <lineage>
        <taxon>Eukaryota</taxon>
        <taxon>Fungi</taxon>
        <taxon>Fungi incertae sedis</taxon>
        <taxon>Mucoromycota</taxon>
        <taxon>Glomeromycotina</taxon>
        <taxon>Glomeromycetes</taxon>
        <taxon>Diversisporales</taxon>
        <taxon>Gigasporaceae</taxon>
        <taxon>Dentiscutata</taxon>
    </lineage>
</organism>
<protein>
    <submittedName>
        <fullName evidence="1">6487_t:CDS:1</fullName>
    </submittedName>
</protein>
<dbReference type="EMBL" id="CAJVPU010025748">
    <property type="protein sequence ID" value="CAG8697300.1"/>
    <property type="molecule type" value="Genomic_DNA"/>
</dbReference>
<keyword evidence="2" id="KW-1185">Reference proteome</keyword>
<dbReference type="Proteomes" id="UP000789702">
    <property type="component" value="Unassembled WGS sequence"/>
</dbReference>
<feature type="non-terminal residue" evidence="1">
    <location>
        <position position="334"/>
    </location>
</feature>
<name>A0ACA9PD63_9GLOM</name>
<proteinExistence type="predicted"/>
<gene>
    <name evidence="1" type="ORF">DHETER_LOCUS11574</name>
</gene>
<accession>A0ACA9PD63</accession>